<dbReference type="Gene3D" id="3.40.50.300">
    <property type="entry name" value="P-loop containing nucleotide triphosphate hydrolases"/>
    <property type="match status" value="1"/>
</dbReference>
<comment type="similarity">
    <text evidence="3">Belongs to the KTI12 family.</text>
</comment>
<dbReference type="Proteomes" id="UP000812966">
    <property type="component" value="Unassembled WGS sequence"/>
</dbReference>
<dbReference type="SUPFAM" id="SSF52540">
    <property type="entry name" value="P-loop containing nucleoside triphosphate hydrolases"/>
    <property type="match status" value="1"/>
</dbReference>
<comment type="caution">
    <text evidence="5">The sequence shown here is derived from an EMBL/GenBank/DDBJ whole genome shotgun (WGS) entry which is preliminary data.</text>
</comment>
<keyword evidence="2" id="KW-0067">ATP-binding</keyword>
<keyword evidence="1" id="KW-0547">Nucleotide-binding</keyword>
<evidence type="ECO:0000313" key="5">
    <source>
        <dbReference type="EMBL" id="KAG7571043.1"/>
    </source>
</evidence>
<evidence type="ECO:0000313" key="6">
    <source>
        <dbReference type="Proteomes" id="UP000812966"/>
    </source>
</evidence>
<evidence type="ECO:0000256" key="1">
    <source>
        <dbReference type="ARBA" id="ARBA00022741"/>
    </source>
</evidence>
<keyword evidence="6" id="KW-1185">Reference proteome</keyword>
<dbReference type="Pfam" id="PF08433">
    <property type="entry name" value="KTI12"/>
    <property type="match status" value="1"/>
</dbReference>
<dbReference type="EMBL" id="JABELV010000012">
    <property type="protein sequence ID" value="KAG7571043.1"/>
    <property type="molecule type" value="Genomic_DNA"/>
</dbReference>
<accession>A0A8K0NST0</accession>
<dbReference type="InterPro" id="IPR013641">
    <property type="entry name" value="KTI12/PSTK"/>
</dbReference>
<proteinExistence type="inferred from homology"/>
<evidence type="ECO:0000256" key="2">
    <source>
        <dbReference type="ARBA" id="ARBA00022840"/>
    </source>
</evidence>
<evidence type="ECO:0000256" key="4">
    <source>
        <dbReference type="SAM" id="MobiDB-lite"/>
    </source>
</evidence>
<dbReference type="PANTHER" id="PTHR12435">
    <property type="match status" value="1"/>
</dbReference>
<feature type="compositionally biased region" description="Low complexity" evidence="4">
    <location>
        <begin position="250"/>
        <end position="259"/>
    </location>
</feature>
<gene>
    <name evidence="5" type="ORF">FFLO_01007</name>
</gene>
<evidence type="ECO:0008006" key="7">
    <source>
        <dbReference type="Google" id="ProtNLM"/>
    </source>
</evidence>
<dbReference type="InterPro" id="IPR027417">
    <property type="entry name" value="P-loop_NTPase"/>
</dbReference>
<dbReference type="GO" id="GO:0005524">
    <property type="term" value="F:ATP binding"/>
    <property type="evidence" value="ECO:0007669"/>
    <property type="project" value="UniProtKB-KW"/>
</dbReference>
<dbReference type="AlphaFoldDB" id="A0A8K0NST0"/>
<sequence>MALVVISGYPASGKSTRAEQMKTDYERRIRENDGVVDGIREVVIINDIDYDGRKPYDNSLTEKPARAHVFTQVTRMLSPSRLVILDGLNYIKGFRYQLWCAAREARVRQATCYVAAPEEVCRRFEATKNEEDRYKPETLDNLFMRFEEPSSMVRWDSPLFSLAWDDDVLNESTSGEVQGESVAEVRRNTTLDDIWAAVTTGAKKGPTAAVAQATKPPPDALQVLTKTTSSLLTALQTHLAMNPSPSPAFPLLTTSSTSKPKSKSSGEKFLIHLPPRAVSPSELQRLKRQFEGIQKRALVSGGTGAREGTWTEEAIAERFARYLMECWGSSIH</sequence>
<reference evidence="5" key="1">
    <citation type="submission" date="2020-04" db="EMBL/GenBank/DDBJ databases">
        <title>Analysis of mating type loci in Filobasidium floriforme.</title>
        <authorList>
            <person name="Nowrousian M."/>
        </authorList>
    </citation>
    <scope>NUCLEOTIDE SEQUENCE</scope>
    <source>
        <strain evidence="5">CBS 6242</strain>
    </source>
</reference>
<evidence type="ECO:0000256" key="3">
    <source>
        <dbReference type="ARBA" id="ARBA00025768"/>
    </source>
</evidence>
<name>A0A8K0NST0_9TREE</name>
<organism evidence="5 6">
    <name type="scientific">Filobasidium floriforme</name>
    <dbReference type="NCBI Taxonomy" id="5210"/>
    <lineage>
        <taxon>Eukaryota</taxon>
        <taxon>Fungi</taxon>
        <taxon>Dikarya</taxon>
        <taxon>Basidiomycota</taxon>
        <taxon>Agaricomycotina</taxon>
        <taxon>Tremellomycetes</taxon>
        <taxon>Filobasidiales</taxon>
        <taxon>Filobasidiaceae</taxon>
        <taxon>Filobasidium</taxon>
    </lineage>
</organism>
<feature type="region of interest" description="Disordered" evidence="4">
    <location>
        <begin position="245"/>
        <end position="268"/>
    </location>
</feature>
<protein>
    <recommendedName>
        <fullName evidence="7">Protein KTI12</fullName>
    </recommendedName>
</protein>